<sequence>MASSTATADGGAGRPSVLEAAAELRGGATVLARRYCTSPIKIAKTFPEGGALGVMLMDASPGMLAGDRYGLSWEAEAGTHLVLTNQGFTKVHPCGLGQAASMESCYRIGAGAVVETMMKPVMLYRDAVFDNRTVVELAPGAVWMQGEVLCPGEDAAGRGFSIRVVGQSFVRLLRG</sequence>
<dbReference type="RefSeq" id="WP_277529890.1">
    <property type="nucleotide sequence ID" value="NZ_JAPDIA010000003.1"/>
</dbReference>
<evidence type="ECO:0000256" key="2">
    <source>
        <dbReference type="ARBA" id="ARBA00023186"/>
    </source>
</evidence>
<name>A0A9X4QRD6_9BACL</name>
<organism evidence="3 4">
    <name type="scientific">Cohnella rhizosphaerae</name>
    <dbReference type="NCBI Taxonomy" id="1457232"/>
    <lineage>
        <taxon>Bacteria</taxon>
        <taxon>Bacillati</taxon>
        <taxon>Bacillota</taxon>
        <taxon>Bacilli</taxon>
        <taxon>Bacillales</taxon>
        <taxon>Paenibacillaceae</taxon>
        <taxon>Cohnella</taxon>
    </lineage>
</organism>
<dbReference type="Pfam" id="PF01774">
    <property type="entry name" value="UreD"/>
    <property type="match status" value="1"/>
</dbReference>
<accession>A0A9X4QRD6</accession>
<keyword evidence="2" id="KW-0143">Chaperone</keyword>
<evidence type="ECO:0000313" key="3">
    <source>
        <dbReference type="EMBL" id="MDG0808931.1"/>
    </source>
</evidence>
<dbReference type="Proteomes" id="UP001153404">
    <property type="component" value="Unassembled WGS sequence"/>
</dbReference>
<dbReference type="PANTHER" id="PTHR33643">
    <property type="entry name" value="UREASE ACCESSORY PROTEIN D"/>
    <property type="match status" value="1"/>
</dbReference>
<dbReference type="GO" id="GO:0016151">
    <property type="term" value="F:nickel cation binding"/>
    <property type="evidence" value="ECO:0007669"/>
    <property type="project" value="InterPro"/>
</dbReference>
<evidence type="ECO:0000256" key="1">
    <source>
        <dbReference type="ARBA" id="ARBA00007177"/>
    </source>
</evidence>
<dbReference type="InterPro" id="IPR002669">
    <property type="entry name" value="UreD"/>
</dbReference>
<protein>
    <submittedName>
        <fullName evidence="3">Urease accessory protein UreD</fullName>
    </submittedName>
</protein>
<keyword evidence="4" id="KW-1185">Reference proteome</keyword>
<comment type="similarity">
    <text evidence="1">Belongs to the UreD family.</text>
</comment>
<dbReference type="EMBL" id="JAPDIA010000003">
    <property type="protein sequence ID" value="MDG0808931.1"/>
    <property type="molecule type" value="Genomic_DNA"/>
</dbReference>
<proteinExistence type="inferred from homology"/>
<dbReference type="AlphaFoldDB" id="A0A9X4QRD6"/>
<comment type="caution">
    <text evidence="3">The sequence shown here is derived from an EMBL/GenBank/DDBJ whole genome shotgun (WGS) entry which is preliminary data.</text>
</comment>
<dbReference type="PANTHER" id="PTHR33643:SF1">
    <property type="entry name" value="UREASE ACCESSORY PROTEIN D"/>
    <property type="match status" value="1"/>
</dbReference>
<evidence type="ECO:0000313" key="4">
    <source>
        <dbReference type="Proteomes" id="UP001153404"/>
    </source>
</evidence>
<reference evidence="3" key="1">
    <citation type="submission" date="2022-10" db="EMBL/GenBank/DDBJ databases">
        <title>Comparative genomic analysis of Cohnella hashimotonis sp. nov., isolated from the International Space Station.</title>
        <authorList>
            <person name="Simpson A."/>
            <person name="Venkateswaran K."/>
        </authorList>
    </citation>
    <scope>NUCLEOTIDE SEQUENCE</scope>
    <source>
        <strain evidence="3">DSM 28161</strain>
    </source>
</reference>
<gene>
    <name evidence="3" type="ORF">OMP40_05680</name>
</gene>